<evidence type="ECO:0000313" key="1">
    <source>
        <dbReference type="EMBL" id="SEG75653.1"/>
    </source>
</evidence>
<organism evidence="1 2">
    <name type="scientific">Sphingobacterium lactis</name>
    <dbReference type="NCBI Taxonomy" id="797291"/>
    <lineage>
        <taxon>Bacteria</taxon>
        <taxon>Pseudomonadati</taxon>
        <taxon>Bacteroidota</taxon>
        <taxon>Sphingobacteriia</taxon>
        <taxon>Sphingobacteriales</taxon>
        <taxon>Sphingobacteriaceae</taxon>
        <taxon>Sphingobacterium</taxon>
    </lineage>
</organism>
<accession>A0A1H6CSM0</accession>
<gene>
    <name evidence="1" type="ORF">SAMN05421877_11935</name>
</gene>
<proteinExistence type="predicted"/>
<protein>
    <submittedName>
        <fullName evidence="1">Uncharacterized protein</fullName>
    </submittedName>
</protein>
<dbReference type="EMBL" id="FNUT01000019">
    <property type="protein sequence ID" value="SEG75653.1"/>
    <property type="molecule type" value="Genomic_DNA"/>
</dbReference>
<name>A0A1H6CSM0_9SPHI</name>
<keyword evidence="2" id="KW-1185">Reference proteome</keyword>
<reference evidence="2" key="1">
    <citation type="submission" date="2016-10" db="EMBL/GenBank/DDBJ databases">
        <authorList>
            <person name="Varghese N."/>
            <person name="Submissions S."/>
        </authorList>
    </citation>
    <scope>NUCLEOTIDE SEQUENCE [LARGE SCALE GENOMIC DNA]</scope>
    <source>
        <strain evidence="2">DSM 22361</strain>
    </source>
</reference>
<sequence length="84" mass="10212">MAHKEKNYKLENGDRIKVEVTFHFDSLRYEFDQSKKNMSYYAFVTYIEKGKKKGVRAENKYWLPQIQETALELWQDFKPKFTHA</sequence>
<dbReference type="AlphaFoldDB" id="A0A1H6CSM0"/>
<dbReference type="RefSeq" id="WP_146060688.1">
    <property type="nucleotide sequence ID" value="NZ_CP049246.1"/>
</dbReference>
<dbReference type="Proteomes" id="UP000236731">
    <property type="component" value="Unassembled WGS sequence"/>
</dbReference>
<evidence type="ECO:0000313" key="2">
    <source>
        <dbReference type="Proteomes" id="UP000236731"/>
    </source>
</evidence>